<sequence length="117" mass="13560">MDPGASSAYQLEKLSCSALKLLNTYNHFLLPPGELVIFYTPTFVAFPSPTFRSRSRSWTRLRTVFLNHITSVLLILPTVLDDDPDYFCLRKKYENFDTFSCYRQHIDGNSSRITQKN</sequence>
<protein>
    <submittedName>
        <fullName evidence="2">Uncharacterized protein</fullName>
    </submittedName>
</protein>
<dbReference type="EMBL" id="BGZK01000423">
    <property type="protein sequence ID" value="GBP42736.1"/>
    <property type="molecule type" value="Genomic_DNA"/>
</dbReference>
<keyword evidence="1" id="KW-0472">Membrane</keyword>
<gene>
    <name evidence="2" type="ORF">EVAR_23374_1</name>
</gene>
<accession>A0A4C1VU92</accession>
<organism evidence="2 3">
    <name type="scientific">Eumeta variegata</name>
    <name type="common">Bagworm moth</name>
    <name type="synonym">Eumeta japonica</name>
    <dbReference type="NCBI Taxonomy" id="151549"/>
    <lineage>
        <taxon>Eukaryota</taxon>
        <taxon>Metazoa</taxon>
        <taxon>Ecdysozoa</taxon>
        <taxon>Arthropoda</taxon>
        <taxon>Hexapoda</taxon>
        <taxon>Insecta</taxon>
        <taxon>Pterygota</taxon>
        <taxon>Neoptera</taxon>
        <taxon>Endopterygota</taxon>
        <taxon>Lepidoptera</taxon>
        <taxon>Glossata</taxon>
        <taxon>Ditrysia</taxon>
        <taxon>Tineoidea</taxon>
        <taxon>Psychidae</taxon>
        <taxon>Oiketicinae</taxon>
        <taxon>Eumeta</taxon>
    </lineage>
</organism>
<evidence type="ECO:0000256" key="1">
    <source>
        <dbReference type="SAM" id="Phobius"/>
    </source>
</evidence>
<dbReference type="AlphaFoldDB" id="A0A4C1VU92"/>
<dbReference type="Proteomes" id="UP000299102">
    <property type="component" value="Unassembled WGS sequence"/>
</dbReference>
<keyword evidence="1" id="KW-1133">Transmembrane helix</keyword>
<keyword evidence="3" id="KW-1185">Reference proteome</keyword>
<feature type="transmembrane region" description="Helical" evidence="1">
    <location>
        <begin position="61"/>
        <end position="80"/>
    </location>
</feature>
<reference evidence="2 3" key="1">
    <citation type="journal article" date="2019" name="Commun. Biol.">
        <title>The bagworm genome reveals a unique fibroin gene that provides high tensile strength.</title>
        <authorList>
            <person name="Kono N."/>
            <person name="Nakamura H."/>
            <person name="Ohtoshi R."/>
            <person name="Tomita M."/>
            <person name="Numata K."/>
            <person name="Arakawa K."/>
        </authorList>
    </citation>
    <scope>NUCLEOTIDE SEQUENCE [LARGE SCALE GENOMIC DNA]</scope>
</reference>
<evidence type="ECO:0000313" key="2">
    <source>
        <dbReference type="EMBL" id="GBP42736.1"/>
    </source>
</evidence>
<keyword evidence="1" id="KW-0812">Transmembrane</keyword>
<name>A0A4C1VU92_EUMVA</name>
<comment type="caution">
    <text evidence="2">The sequence shown here is derived from an EMBL/GenBank/DDBJ whole genome shotgun (WGS) entry which is preliminary data.</text>
</comment>
<proteinExistence type="predicted"/>
<evidence type="ECO:0000313" key="3">
    <source>
        <dbReference type="Proteomes" id="UP000299102"/>
    </source>
</evidence>